<dbReference type="PANTHER" id="PTHR24104">
    <property type="entry name" value="E3 UBIQUITIN-PROTEIN LIGASE NHLRC1-RELATED"/>
    <property type="match status" value="1"/>
</dbReference>
<protein>
    <recommendedName>
        <fullName evidence="5">NHL repeat containing protein</fullName>
    </recommendedName>
</protein>
<dbReference type="GO" id="GO:0008270">
    <property type="term" value="F:zinc ion binding"/>
    <property type="evidence" value="ECO:0007669"/>
    <property type="project" value="UniProtKB-KW"/>
</dbReference>
<dbReference type="Gene3D" id="2.40.10.500">
    <property type="match status" value="1"/>
</dbReference>
<feature type="non-terminal residue" evidence="3">
    <location>
        <position position="1"/>
    </location>
</feature>
<gene>
    <name evidence="3" type="ORF">OKA104_LOCUS23688</name>
</gene>
<evidence type="ECO:0000313" key="4">
    <source>
        <dbReference type="Proteomes" id="UP000663881"/>
    </source>
</evidence>
<reference evidence="3" key="1">
    <citation type="submission" date="2021-02" db="EMBL/GenBank/DDBJ databases">
        <authorList>
            <person name="Nowell W R."/>
        </authorList>
    </citation>
    <scope>NUCLEOTIDE SEQUENCE</scope>
</reference>
<dbReference type="InterPro" id="IPR050952">
    <property type="entry name" value="TRIM-NHL_E3_ligases"/>
</dbReference>
<evidence type="ECO:0008006" key="5">
    <source>
        <dbReference type="Google" id="ProtNLM"/>
    </source>
</evidence>
<dbReference type="AlphaFoldDB" id="A0A819GUJ4"/>
<dbReference type="InterPro" id="IPR001258">
    <property type="entry name" value="NHL_repeat"/>
</dbReference>
<dbReference type="InterPro" id="IPR011042">
    <property type="entry name" value="6-blade_b-propeller_TolB-like"/>
</dbReference>
<comment type="caution">
    <text evidence="3">The sequence shown here is derived from an EMBL/GenBank/DDBJ whole genome shotgun (WGS) entry which is preliminary data.</text>
</comment>
<proteinExistence type="predicted"/>
<evidence type="ECO:0000256" key="2">
    <source>
        <dbReference type="PROSITE-ProRule" id="PRU00504"/>
    </source>
</evidence>
<keyword evidence="1" id="KW-0677">Repeat</keyword>
<dbReference type="Pfam" id="PF01436">
    <property type="entry name" value="NHL"/>
    <property type="match status" value="1"/>
</dbReference>
<dbReference type="PROSITE" id="PS51125">
    <property type="entry name" value="NHL"/>
    <property type="match status" value="1"/>
</dbReference>
<feature type="repeat" description="NHL" evidence="2">
    <location>
        <begin position="155"/>
        <end position="194"/>
    </location>
</feature>
<dbReference type="Proteomes" id="UP000663881">
    <property type="component" value="Unassembled WGS sequence"/>
</dbReference>
<accession>A0A819GUJ4</accession>
<evidence type="ECO:0000256" key="1">
    <source>
        <dbReference type="ARBA" id="ARBA00022737"/>
    </source>
</evidence>
<dbReference type="EMBL" id="CAJOAY010001832">
    <property type="protein sequence ID" value="CAF3891564.1"/>
    <property type="molecule type" value="Genomic_DNA"/>
</dbReference>
<organism evidence="3 4">
    <name type="scientific">Adineta steineri</name>
    <dbReference type="NCBI Taxonomy" id="433720"/>
    <lineage>
        <taxon>Eukaryota</taxon>
        <taxon>Metazoa</taxon>
        <taxon>Spiralia</taxon>
        <taxon>Gnathifera</taxon>
        <taxon>Rotifera</taxon>
        <taxon>Eurotatoria</taxon>
        <taxon>Bdelloidea</taxon>
        <taxon>Adinetida</taxon>
        <taxon>Adinetidae</taxon>
        <taxon>Adineta</taxon>
    </lineage>
</organism>
<dbReference type="Gene3D" id="2.120.10.30">
    <property type="entry name" value="TolB, C-terminal domain"/>
    <property type="match status" value="3"/>
</dbReference>
<dbReference type="PANTHER" id="PTHR24104:SF25">
    <property type="entry name" value="PROTEIN LIN-41"/>
    <property type="match status" value="1"/>
</dbReference>
<evidence type="ECO:0000313" key="3">
    <source>
        <dbReference type="EMBL" id="CAF3891564.1"/>
    </source>
</evidence>
<dbReference type="CDD" id="cd05819">
    <property type="entry name" value="NHL"/>
    <property type="match status" value="2"/>
</dbReference>
<sequence length="701" mass="78487">PSFNQPKFCPTPAWNPYGITFANQTTIGKDPAALFINKNNTIYAVNREKRQILMWINNSIMPSKIISTNFSHSYSIFVTNNDDIYYDNGYLNGRVDKWISNTNTFVSVMNVNSSCYGLFIDINNTLYCSINYNHIIVARWLNDSKMMSTTAVGTGISGSNSNELSYPKGIFVDVNFDLYVADCGNHRIQLFKFGESNGKTIVGKGSLNNIISLSYPSGIVLDADKYLFIVDQDNHRIIRLGSNDIRCIIGCGEDGSQSHQLYFPTSLSFDNYGNIFIIDTANDRIQKFDFLSNSCDNSSIVQSPYSSILTEKHPTYSRIDCDLPNHYYEAIQMNVNESRYYSLYVNSSIKIYGYIYTKNFYPVIPSINLVLKNKNSFYERQFKFRAFLQSTTSNILVVTTSSPNVTGTFSVIVSGINHVTFERLNISSVVQSIYSSALTENHPMYSRTGCGLSTYYEAIQININESGYYTFAVRLPRAPAIDIHPDAKWVQNALTVAGENGEGENRSQLAYPHGLYINDDEMIYVTDWNNNRAMAWESNVTSGHIVAGGNERGNGSDQLSLASDVIVDKANYSLIICDSSNERVVEWPQEDGKDGVTIISNIECMGLAMDESGSLYVVDVEKHEVIRYRREESQGTVVAGGNGIGNRLDQLNHPSYVFVDQNHSVYISDTKNHRVMKWEEAAKQGIVVAGGQGQGNNLSQL</sequence>
<name>A0A819GUJ4_9BILA</name>
<dbReference type="SUPFAM" id="SSF101898">
    <property type="entry name" value="NHL repeat"/>
    <property type="match status" value="2"/>
</dbReference>